<protein>
    <submittedName>
        <fullName evidence="1">Uncharacterized protein</fullName>
    </submittedName>
</protein>
<dbReference type="EMBL" id="MZXW01000038">
    <property type="protein sequence ID" value="RXT40249.1"/>
    <property type="molecule type" value="Genomic_DNA"/>
</dbReference>
<keyword evidence="2" id="KW-1185">Reference proteome</keyword>
<sequence length="89" mass="10030">MFVNMTTLKEARRRRDCGFRHAFADVDIEAAQKLSSCGGEIMKSHFKNPLTACRAHRPILDELFRILPDEGIESRAKVLKAASWTAALI</sequence>
<comment type="caution">
    <text evidence="1">The sequence shown here is derived from an EMBL/GenBank/DDBJ whole genome shotgun (WGS) entry which is preliminary data.</text>
</comment>
<organism evidence="1 2">
    <name type="scientific">Bradyrhizobium betae</name>
    <dbReference type="NCBI Taxonomy" id="244734"/>
    <lineage>
        <taxon>Bacteria</taxon>
        <taxon>Pseudomonadati</taxon>
        <taxon>Pseudomonadota</taxon>
        <taxon>Alphaproteobacteria</taxon>
        <taxon>Hyphomicrobiales</taxon>
        <taxon>Nitrobacteraceae</taxon>
        <taxon>Bradyrhizobium</taxon>
    </lineage>
</organism>
<dbReference type="Proteomes" id="UP000290819">
    <property type="component" value="Unassembled WGS sequence"/>
</dbReference>
<gene>
    <name evidence="1" type="ORF">B5V03_28565</name>
</gene>
<evidence type="ECO:0000313" key="1">
    <source>
        <dbReference type="EMBL" id="RXT40249.1"/>
    </source>
</evidence>
<evidence type="ECO:0000313" key="2">
    <source>
        <dbReference type="Proteomes" id="UP000290819"/>
    </source>
</evidence>
<proteinExistence type="predicted"/>
<reference evidence="1 2" key="1">
    <citation type="submission" date="2017-03" db="EMBL/GenBank/DDBJ databases">
        <authorList>
            <person name="Safronova V.I."/>
            <person name="Sazanova A.L."/>
            <person name="Chirak E.R."/>
        </authorList>
    </citation>
    <scope>NUCLEOTIDE SEQUENCE [LARGE SCALE GENOMIC DNA]</scope>
    <source>
        <strain evidence="1 2">Opo-243</strain>
    </source>
</reference>
<dbReference type="AlphaFoldDB" id="A0A4Q1UQX6"/>
<accession>A0A4Q1UQX6</accession>
<name>A0A4Q1UQX6_9BRAD</name>